<name>A0ABN7WWL4_GIGMA</name>
<gene>
    <name evidence="2" type="ORF">GMARGA_LOCUS36055</name>
</gene>
<comment type="caution">
    <text evidence="2">The sequence shown here is derived from an EMBL/GenBank/DDBJ whole genome shotgun (WGS) entry which is preliminary data.</text>
</comment>
<accession>A0ABN7WWL4</accession>
<feature type="region of interest" description="Disordered" evidence="1">
    <location>
        <begin position="26"/>
        <end position="45"/>
    </location>
</feature>
<dbReference type="EMBL" id="CAJVQB010069404">
    <property type="protein sequence ID" value="CAG8842567.1"/>
    <property type="molecule type" value="Genomic_DNA"/>
</dbReference>
<sequence length="326" mass="37774">MDKKVLCTCIWCLQDSDNQGKLVSRSTHARHLSKQKKTWPDSTDMPVQQRHLVTPISLAVASTLSSSSAIPTMPLLYNSQDGNNQKYVESNNFESHKNAMKEIFDENSESKYEYDNEKDSKNYNDEYNYEYNGKDNEEYSEKCNEEYSEEYNEDIDKEFDSEYVNFENLFKGLQLFQIKNKYNISEAAFNKILKTLEISGVTLYRLQKLLGNIVPFKLTLVDCCINSCVAFTGELVDKDHCPEYKTQAEVLHYRHTYTSTQEYLGGNQIGDIFDGLYYKSLVSSGFFFDHRNIALIASTDGYQIFRQKRDNCWIILLINANLPPDI</sequence>
<evidence type="ECO:0000313" key="3">
    <source>
        <dbReference type="Proteomes" id="UP000789901"/>
    </source>
</evidence>
<reference evidence="2 3" key="1">
    <citation type="submission" date="2021-06" db="EMBL/GenBank/DDBJ databases">
        <authorList>
            <person name="Kallberg Y."/>
            <person name="Tangrot J."/>
            <person name="Rosling A."/>
        </authorList>
    </citation>
    <scope>NUCLEOTIDE SEQUENCE [LARGE SCALE GENOMIC DNA]</scope>
    <source>
        <strain evidence="2 3">120-4 pot B 10/14</strain>
    </source>
</reference>
<keyword evidence="3" id="KW-1185">Reference proteome</keyword>
<proteinExistence type="predicted"/>
<feature type="compositionally biased region" description="Basic residues" evidence="1">
    <location>
        <begin position="27"/>
        <end position="37"/>
    </location>
</feature>
<evidence type="ECO:0000256" key="1">
    <source>
        <dbReference type="SAM" id="MobiDB-lite"/>
    </source>
</evidence>
<organism evidence="2 3">
    <name type="scientific">Gigaspora margarita</name>
    <dbReference type="NCBI Taxonomy" id="4874"/>
    <lineage>
        <taxon>Eukaryota</taxon>
        <taxon>Fungi</taxon>
        <taxon>Fungi incertae sedis</taxon>
        <taxon>Mucoromycota</taxon>
        <taxon>Glomeromycotina</taxon>
        <taxon>Glomeromycetes</taxon>
        <taxon>Diversisporales</taxon>
        <taxon>Gigasporaceae</taxon>
        <taxon>Gigaspora</taxon>
    </lineage>
</organism>
<feature type="non-terminal residue" evidence="2">
    <location>
        <position position="326"/>
    </location>
</feature>
<dbReference type="Proteomes" id="UP000789901">
    <property type="component" value="Unassembled WGS sequence"/>
</dbReference>
<protein>
    <submittedName>
        <fullName evidence="2">18592_t:CDS:1</fullName>
    </submittedName>
</protein>
<evidence type="ECO:0000313" key="2">
    <source>
        <dbReference type="EMBL" id="CAG8842567.1"/>
    </source>
</evidence>